<dbReference type="PROSITE" id="PS00211">
    <property type="entry name" value="ABC_TRANSPORTER_1"/>
    <property type="match status" value="1"/>
</dbReference>
<name>A0A2K8KQL5_9GAMM</name>
<protein>
    <submittedName>
        <fullName evidence="6">Ribose ABC transport system, ATP-binding protein RbsA</fullName>
    </submittedName>
</protein>
<evidence type="ECO:0000313" key="7">
    <source>
        <dbReference type="Proteomes" id="UP000229757"/>
    </source>
</evidence>
<dbReference type="EMBL" id="CP011797">
    <property type="protein sequence ID" value="ATX77030.1"/>
    <property type="molecule type" value="Genomic_DNA"/>
</dbReference>
<dbReference type="SMART" id="SM00382">
    <property type="entry name" value="AAA"/>
    <property type="match status" value="2"/>
</dbReference>
<keyword evidence="2" id="KW-0677">Repeat</keyword>
<reference evidence="6 7" key="1">
    <citation type="journal article" date="2017" name="Environ. Microbiol.">
        <title>Genomic and physiological analyses of 'Reinekea forsetii' reveal a versatile opportunistic lifestyle during spring algae blooms.</title>
        <authorList>
            <person name="Avci B."/>
            <person name="Hahnke R.L."/>
            <person name="Chafee M."/>
            <person name="Fischer T."/>
            <person name="Gruber-Vodicka H."/>
            <person name="Tegetmeyer H.E."/>
            <person name="Harder J."/>
            <person name="Fuchs B.M."/>
            <person name="Amann R.I."/>
            <person name="Teeling H."/>
        </authorList>
    </citation>
    <scope>NUCLEOTIDE SEQUENCE [LARGE SCALE GENOMIC DNA]</scope>
    <source>
        <strain evidence="6 7">Hel1_31_D35</strain>
    </source>
</reference>
<evidence type="ECO:0000256" key="2">
    <source>
        <dbReference type="ARBA" id="ARBA00022737"/>
    </source>
</evidence>
<feature type="domain" description="ABC transporter" evidence="5">
    <location>
        <begin position="25"/>
        <end position="260"/>
    </location>
</feature>
<dbReference type="InterPro" id="IPR050107">
    <property type="entry name" value="ABC_carbohydrate_import_ATPase"/>
</dbReference>
<keyword evidence="3" id="KW-0547">Nucleotide-binding</keyword>
<dbReference type="RefSeq" id="WP_100257317.1">
    <property type="nucleotide sequence ID" value="NZ_CP011797.1"/>
</dbReference>
<dbReference type="CDD" id="cd03215">
    <property type="entry name" value="ABC_Carb_Monos_II"/>
    <property type="match status" value="1"/>
</dbReference>
<evidence type="ECO:0000256" key="1">
    <source>
        <dbReference type="ARBA" id="ARBA00022448"/>
    </source>
</evidence>
<dbReference type="PROSITE" id="PS50893">
    <property type="entry name" value="ABC_TRANSPORTER_2"/>
    <property type="match status" value="2"/>
</dbReference>
<organism evidence="6 7">
    <name type="scientific">Reinekea forsetii</name>
    <dbReference type="NCBI Taxonomy" id="1336806"/>
    <lineage>
        <taxon>Bacteria</taxon>
        <taxon>Pseudomonadati</taxon>
        <taxon>Pseudomonadota</taxon>
        <taxon>Gammaproteobacteria</taxon>
        <taxon>Oceanospirillales</taxon>
        <taxon>Saccharospirillaceae</taxon>
        <taxon>Reinekea</taxon>
    </lineage>
</organism>
<evidence type="ECO:0000256" key="4">
    <source>
        <dbReference type="ARBA" id="ARBA00022840"/>
    </source>
</evidence>
<dbReference type="PANTHER" id="PTHR43790">
    <property type="entry name" value="CARBOHYDRATE TRANSPORT ATP-BINDING PROTEIN MG119-RELATED"/>
    <property type="match status" value="1"/>
</dbReference>
<dbReference type="KEGG" id="rfo:REIFOR_01893"/>
<dbReference type="PANTHER" id="PTHR43790:SF9">
    <property type="entry name" value="GALACTOFURANOSE TRANSPORTER ATP-BINDING PROTEIN YTFR"/>
    <property type="match status" value="1"/>
</dbReference>
<keyword evidence="4 6" id="KW-0067">ATP-binding</keyword>
<keyword evidence="1" id="KW-0813">Transport</keyword>
<dbReference type="CDD" id="cd03216">
    <property type="entry name" value="ABC_Carb_Monos_I"/>
    <property type="match status" value="1"/>
</dbReference>
<accession>A0A2K8KQL5</accession>
<dbReference type="Pfam" id="PF00005">
    <property type="entry name" value="ABC_tran"/>
    <property type="match status" value="2"/>
</dbReference>
<dbReference type="InterPro" id="IPR017871">
    <property type="entry name" value="ABC_transporter-like_CS"/>
</dbReference>
<dbReference type="InterPro" id="IPR003439">
    <property type="entry name" value="ABC_transporter-like_ATP-bd"/>
</dbReference>
<dbReference type="InterPro" id="IPR027417">
    <property type="entry name" value="P-loop_NTPase"/>
</dbReference>
<dbReference type="OrthoDB" id="9776369at2"/>
<dbReference type="InterPro" id="IPR003593">
    <property type="entry name" value="AAA+_ATPase"/>
</dbReference>
<dbReference type="Gene3D" id="3.40.50.300">
    <property type="entry name" value="P-loop containing nucleotide triphosphate hydrolases"/>
    <property type="match status" value="2"/>
</dbReference>
<dbReference type="GO" id="GO:0016887">
    <property type="term" value="F:ATP hydrolysis activity"/>
    <property type="evidence" value="ECO:0007669"/>
    <property type="project" value="InterPro"/>
</dbReference>
<evidence type="ECO:0000259" key="5">
    <source>
        <dbReference type="PROSITE" id="PS50893"/>
    </source>
</evidence>
<keyword evidence="7" id="KW-1185">Reference proteome</keyword>
<evidence type="ECO:0000256" key="3">
    <source>
        <dbReference type="ARBA" id="ARBA00022741"/>
    </source>
</evidence>
<sequence length="527" mass="56883">MMSRPPGRLFKKIKILLVIPMSAWLELRNIKRSFGSIHALKGVDLTVDHGEVIGLVGENGAGKSTLMKIMSGFDSEFSGEILVNGEEVKLSSPAKARSLGIAIAQQELSLIPTLSVAENIFLGGDHGPVVASLSKLAALALPNLLEVGLDYISPTTLVSRLSVGERHLVEVARLIAHKPQLLILDEPTAALGEADSQRILTMVNRLRSQGKSIIYVSHRMNEVFEITTRCTVLRDGRSEATVPTAELDTKKLVALMLGRELGDMFPERKFKQDLDVKFSVKNLWPDRVLAPVNFNINAGEILGLAGQLGSGAGEILAAMAGNTPVRQGSIVETATGEEFLPKSPKQAIEHGIGYCSPDRKHDGLFLGRPIIENLTAPNIKRISSRGILSKIKESALALEIAKAFTIDVSRLEQEASVLSGGNQQKVALGKWLSINPELILIDEPTRGVDVGARAEIYAKLRALADQGAAIVIASTDLLEITHLSDRVLTFYKGALAQELVGEEISSDRILHNITNPDPSDLKLEVAS</sequence>
<evidence type="ECO:0000313" key="6">
    <source>
        <dbReference type="EMBL" id="ATX77030.1"/>
    </source>
</evidence>
<feature type="domain" description="ABC transporter" evidence="5">
    <location>
        <begin position="271"/>
        <end position="517"/>
    </location>
</feature>
<gene>
    <name evidence="6" type="primary">rbsA</name>
    <name evidence="6" type="ORF">REIFOR_01893</name>
</gene>
<dbReference type="GO" id="GO:0005524">
    <property type="term" value="F:ATP binding"/>
    <property type="evidence" value="ECO:0007669"/>
    <property type="project" value="UniProtKB-KW"/>
</dbReference>
<dbReference type="AlphaFoldDB" id="A0A2K8KQL5"/>
<dbReference type="SUPFAM" id="SSF52540">
    <property type="entry name" value="P-loop containing nucleoside triphosphate hydrolases"/>
    <property type="match status" value="2"/>
</dbReference>
<proteinExistence type="predicted"/>
<dbReference type="Proteomes" id="UP000229757">
    <property type="component" value="Chromosome"/>
</dbReference>